<feature type="domain" description="Integrase catalytic" evidence="1">
    <location>
        <begin position="121"/>
        <end position="197"/>
    </location>
</feature>
<dbReference type="SUPFAM" id="SSF53098">
    <property type="entry name" value="Ribonuclease H-like"/>
    <property type="match status" value="1"/>
</dbReference>
<sequence length="197" mass="22880">MRSVDDFSYYTLVELLKGNYQRKVSERSAVEKSALVMFWRKMQRLSLRGENLLHDGKIVVRKSAVQKIVKQKFKETRGAGARADAYSLKSKYKSVSDTNVRRGLTKHHKHGEINAKFTNKPPIKPIHACQVFEKVQIDLVRLKEISVCCKMYKYILTNVDVFSRFVFLRPLKSKSTEHVARALKSVFREWVPAYSPK</sequence>
<dbReference type="PANTHER" id="PTHR46585">
    <property type="entry name" value="INTEGRASE CORE DOMAIN CONTAINING PROTEIN"/>
    <property type="match status" value="1"/>
</dbReference>
<dbReference type="Gene3D" id="3.30.420.10">
    <property type="entry name" value="Ribonuclease H-like superfamily/Ribonuclease H"/>
    <property type="match status" value="1"/>
</dbReference>
<reference evidence="2" key="2">
    <citation type="submission" date="2020-11" db="EMBL/GenBank/DDBJ databases">
        <authorList>
            <person name="McCartney M.A."/>
            <person name="Auch B."/>
            <person name="Kono T."/>
            <person name="Mallez S."/>
            <person name="Becker A."/>
            <person name="Gohl D.M."/>
            <person name="Silverstein K.A.T."/>
            <person name="Koren S."/>
            <person name="Bechman K.B."/>
            <person name="Herman A."/>
            <person name="Abrahante J.E."/>
            <person name="Garbe J."/>
        </authorList>
    </citation>
    <scope>NUCLEOTIDE SEQUENCE</scope>
    <source>
        <strain evidence="2">Duluth1</strain>
        <tissue evidence="2">Whole animal</tissue>
    </source>
</reference>
<evidence type="ECO:0000259" key="1">
    <source>
        <dbReference type="PROSITE" id="PS50994"/>
    </source>
</evidence>
<dbReference type="Proteomes" id="UP000828390">
    <property type="component" value="Unassembled WGS sequence"/>
</dbReference>
<proteinExistence type="predicted"/>
<dbReference type="InterPro" id="IPR036397">
    <property type="entry name" value="RNaseH_sf"/>
</dbReference>
<dbReference type="InterPro" id="IPR001584">
    <property type="entry name" value="Integrase_cat-core"/>
</dbReference>
<dbReference type="GO" id="GO:0015074">
    <property type="term" value="P:DNA integration"/>
    <property type="evidence" value="ECO:0007669"/>
    <property type="project" value="InterPro"/>
</dbReference>
<gene>
    <name evidence="2" type="ORF">DPMN_163918</name>
</gene>
<dbReference type="AlphaFoldDB" id="A0A9D4IUW3"/>
<organism evidence="2 3">
    <name type="scientific">Dreissena polymorpha</name>
    <name type="common">Zebra mussel</name>
    <name type="synonym">Mytilus polymorpha</name>
    <dbReference type="NCBI Taxonomy" id="45954"/>
    <lineage>
        <taxon>Eukaryota</taxon>
        <taxon>Metazoa</taxon>
        <taxon>Spiralia</taxon>
        <taxon>Lophotrochozoa</taxon>
        <taxon>Mollusca</taxon>
        <taxon>Bivalvia</taxon>
        <taxon>Autobranchia</taxon>
        <taxon>Heteroconchia</taxon>
        <taxon>Euheterodonta</taxon>
        <taxon>Imparidentia</taxon>
        <taxon>Neoheterodontei</taxon>
        <taxon>Myida</taxon>
        <taxon>Dreissenoidea</taxon>
        <taxon>Dreissenidae</taxon>
        <taxon>Dreissena</taxon>
    </lineage>
</organism>
<dbReference type="PANTHER" id="PTHR46585:SF1">
    <property type="entry name" value="CHROMO DOMAIN-CONTAINING PROTEIN"/>
    <property type="match status" value="1"/>
</dbReference>
<reference evidence="2" key="1">
    <citation type="journal article" date="2019" name="bioRxiv">
        <title>The Genome of the Zebra Mussel, Dreissena polymorpha: A Resource for Invasive Species Research.</title>
        <authorList>
            <person name="McCartney M.A."/>
            <person name="Auch B."/>
            <person name="Kono T."/>
            <person name="Mallez S."/>
            <person name="Zhang Y."/>
            <person name="Obille A."/>
            <person name="Becker A."/>
            <person name="Abrahante J.E."/>
            <person name="Garbe J."/>
            <person name="Badalamenti J.P."/>
            <person name="Herman A."/>
            <person name="Mangelson H."/>
            <person name="Liachko I."/>
            <person name="Sullivan S."/>
            <person name="Sone E.D."/>
            <person name="Koren S."/>
            <person name="Silverstein K.A.T."/>
            <person name="Beckman K.B."/>
            <person name="Gohl D.M."/>
        </authorList>
    </citation>
    <scope>NUCLEOTIDE SEQUENCE</scope>
    <source>
        <strain evidence="2">Duluth1</strain>
        <tissue evidence="2">Whole animal</tissue>
    </source>
</reference>
<dbReference type="PROSITE" id="PS50994">
    <property type="entry name" value="INTEGRASE"/>
    <property type="match status" value="1"/>
</dbReference>
<dbReference type="EMBL" id="JAIWYP010000008">
    <property type="protein sequence ID" value="KAH3785824.1"/>
    <property type="molecule type" value="Genomic_DNA"/>
</dbReference>
<evidence type="ECO:0000313" key="3">
    <source>
        <dbReference type="Proteomes" id="UP000828390"/>
    </source>
</evidence>
<keyword evidence="3" id="KW-1185">Reference proteome</keyword>
<protein>
    <recommendedName>
        <fullName evidence="1">Integrase catalytic domain-containing protein</fullName>
    </recommendedName>
</protein>
<dbReference type="GO" id="GO:0003676">
    <property type="term" value="F:nucleic acid binding"/>
    <property type="evidence" value="ECO:0007669"/>
    <property type="project" value="InterPro"/>
</dbReference>
<comment type="caution">
    <text evidence="2">The sequence shown here is derived from an EMBL/GenBank/DDBJ whole genome shotgun (WGS) entry which is preliminary data.</text>
</comment>
<accession>A0A9D4IUW3</accession>
<dbReference type="InterPro" id="IPR012337">
    <property type="entry name" value="RNaseH-like_sf"/>
</dbReference>
<evidence type="ECO:0000313" key="2">
    <source>
        <dbReference type="EMBL" id="KAH3785824.1"/>
    </source>
</evidence>
<name>A0A9D4IUW3_DREPO</name>